<dbReference type="InterPro" id="IPR036052">
    <property type="entry name" value="TrpB-like_PALP_sf"/>
</dbReference>
<dbReference type="PROSITE" id="PS00901">
    <property type="entry name" value="CYS_SYNTHASE"/>
    <property type="match status" value="1"/>
</dbReference>
<dbReference type="Proteomes" id="UP000228909">
    <property type="component" value="Unassembled WGS sequence"/>
</dbReference>
<dbReference type="AlphaFoldDB" id="A0A2H0TJD2"/>
<keyword evidence="6" id="KW-0663">Pyridoxal phosphate</keyword>
<dbReference type="InterPro" id="IPR001926">
    <property type="entry name" value="TrpB-like_PALP"/>
</dbReference>
<evidence type="ECO:0000256" key="5">
    <source>
        <dbReference type="ARBA" id="ARBA00022679"/>
    </source>
</evidence>
<comment type="similarity">
    <text evidence="2">Belongs to the cysteine synthase/cystathionine beta-synthase family.</text>
</comment>
<keyword evidence="7" id="KW-0198">Cysteine biosynthesis</keyword>
<evidence type="ECO:0000313" key="10">
    <source>
        <dbReference type="EMBL" id="PIR71641.1"/>
    </source>
</evidence>
<dbReference type="EMBL" id="PFCK01000040">
    <property type="protein sequence ID" value="PIR71641.1"/>
    <property type="molecule type" value="Genomic_DNA"/>
</dbReference>
<comment type="cofactor">
    <cofactor evidence="1">
        <name>pyridoxal 5'-phosphate</name>
        <dbReference type="ChEBI" id="CHEBI:597326"/>
    </cofactor>
</comment>
<reference evidence="11" key="1">
    <citation type="submission" date="2017-09" db="EMBL/GenBank/DDBJ databases">
        <title>Depth-based differentiation of microbial function through sediment-hosted aquifers and enrichment of novel symbionts in the deep terrestrial subsurface.</title>
        <authorList>
            <person name="Probst A.J."/>
            <person name="Ladd B."/>
            <person name="Jarett J.K."/>
            <person name="Geller-Mcgrath D.E."/>
            <person name="Sieber C.M.K."/>
            <person name="Emerson J.B."/>
            <person name="Anantharaman K."/>
            <person name="Thomas B.C."/>
            <person name="Malmstrom R."/>
            <person name="Stieglmeier M."/>
            <person name="Klingl A."/>
            <person name="Woyke T."/>
            <person name="Ryan C.M."/>
            <person name="Banfield J.F."/>
        </authorList>
    </citation>
    <scope>NUCLEOTIDE SEQUENCE [LARGE SCALE GENOMIC DNA]</scope>
</reference>
<evidence type="ECO:0000256" key="1">
    <source>
        <dbReference type="ARBA" id="ARBA00001933"/>
    </source>
</evidence>
<dbReference type="InterPro" id="IPR001216">
    <property type="entry name" value="P-phosphate_BS"/>
</dbReference>
<protein>
    <recommendedName>
        <fullName evidence="3">cysteine synthase</fullName>
        <ecNumber evidence="3">2.5.1.47</ecNumber>
    </recommendedName>
</protein>
<evidence type="ECO:0000256" key="8">
    <source>
        <dbReference type="ARBA" id="ARBA00047931"/>
    </source>
</evidence>
<dbReference type="Pfam" id="PF00291">
    <property type="entry name" value="PALP"/>
    <property type="match status" value="1"/>
</dbReference>
<sequence>MKENILNTIGNTPLIKIGKIYAKLETVNPSGSIKDRMAKYMVEKAEEREELKPGYTIIEATSGNTGVSFAMISAIKGYKFIAVMPENVGKGKRKLMKILGAKLILTPEKEGYPRTIKKTAELAKKYKKVWLPKQFENPDNIEAHRRGLGQEILREINKVDAFVAGIGTGGTLMGVAKALRTKSSKVKIIGVEAAESPHKIEGISDFSDKTEIIPKIVDFSLIDGIIKIKSEEAISMAKKLAKKYGLLVGISSGANFFAALKAKKRLGKNKNIVTILPDRAERYPELW</sequence>
<evidence type="ECO:0000256" key="7">
    <source>
        <dbReference type="ARBA" id="ARBA00023192"/>
    </source>
</evidence>
<comment type="catalytic activity">
    <reaction evidence="8">
        <text>O-acetyl-L-serine + hydrogen sulfide = L-cysteine + acetate</text>
        <dbReference type="Rhea" id="RHEA:14829"/>
        <dbReference type="ChEBI" id="CHEBI:29919"/>
        <dbReference type="ChEBI" id="CHEBI:30089"/>
        <dbReference type="ChEBI" id="CHEBI:35235"/>
        <dbReference type="ChEBI" id="CHEBI:58340"/>
        <dbReference type="EC" id="2.5.1.47"/>
    </reaction>
</comment>
<dbReference type="FunFam" id="3.40.50.1100:FF:000006">
    <property type="entry name" value="Cysteine synthase"/>
    <property type="match status" value="1"/>
</dbReference>
<dbReference type="GO" id="GO:0004124">
    <property type="term" value="F:cysteine synthase activity"/>
    <property type="evidence" value="ECO:0007669"/>
    <property type="project" value="UniProtKB-EC"/>
</dbReference>
<evidence type="ECO:0000259" key="9">
    <source>
        <dbReference type="Pfam" id="PF00291"/>
    </source>
</evidence>
<dbReference type="InterPro" id="IPR050214">
    <property type="entry name" value="Cys_Synth/Cystath_Beta-Synth"/>
</dbReference>
<dbReference type="PANTHER" id="PTHR10314">
    <property type="entry name" value="CYSTATHIONINE BETA-SYNTHASE"/>
    <property type="match status" value="1"/>
</dbReference>
<feature type="domain" description="Tryptophan synthase beta chain-like PALP" evidence="9">
    <location>
        <begin position="6"/>
        <end position="278"/>
    </location>
</feature>
<evidence type="ECO:0000256" key="6">
    <source>
        <dbReference type="ARBA" id="ARBA00022898"/>
    </source>
</evidence>
<gene>
    <name evidence="10" type="ORF">COU43_01485</name>
</gene>
<dbReference type="SUPFAM" id="SSF53686">
    <property type="entry name" value="Tryptophan synthase beta subunit-like PLP-dependent enzymes"/>
    <property type="match status" value="1"/>
</dbReference>
<organism evidence="10 11">
    <name type="scientific">Candidatus Nealsonbacteria bacterium CG10_big_fil_rev_8_21_14_0_10_37_25</name>
    <dbReference type="NCBI Taxonomy" id="1974711"/>
    <lineage>
        <taxon>Bacteria</taxon>
        <taxon>Candidatus Nealsoniibacteriota</taxon>
    </lineage>
</organism>
<proteinExistence type="inferred from homology"/>
<dbReference type="GO" id="GO:0006535">
    <property type="term" value="P:cysteine biosynthetic process from serine"/>
    <property type="evidence" value="ECO:0007669"/>
    <property type="project" value="InterPro"/>
</dbReference>
<evidence type="ECO:0000256" key="4">
    <source>
        <dbReference type="ARBA" id="ARBA00022605"/>
    </source>
</evidence>
<keyword evidence="5" id="KW-0808">Transferase</keyword>
<evidence type="ECO:0000256" key="2">
    <source>
        <dbReference type="ARBA" id="ARBA00007103"/>
    </source>
</evidence>
<dbReference type="CDD" id="cd01561">
    <property type="entry name" value="CBS_like"/>
    <property type="match status" value="1"/>
</dbReference>
<evidence type="ECO:0000313" key="11">
    <source>
        <dbReference type="Proteomes" id="UP000228909"/>
    </source>
</evidence>
<accession>A0A2H0TJD2</accession>
<comment type="caution">
    <text evidence="10">The sequence shown here is derived from an EMBL/GenBank/DDBJ whole genome shotgun (WGS) entry which is preliminary data.</text>
</comment>
<keyword evidence="4" id="KW-0028">Amino-acid biosynthesis</keyword>
<dbReference type="EC" id="2.5.1.47" evidence="3"/>
<name>A0A2H0TJD2_9BACT</name>
<dbReference type="Gene3D" id="3.40.50.1100">
    <property type="match status" value="2"/>
</dbReference>
<evidence type="ECO:0000256" key="3">
    <source>
        <dbReference type="ARBA" id="ARBA00012681"/>
    </source>
</evidence>